<evidence type="ECO:0000256" key="1">
    <source>
        <dbReference type="SAM" id="MobiDB-lite"/>
    </source>
</evidence>
<feature type="signal peptide" evidence="2">
    <location>
        <begin position="1"/>
        <end position="28"/>
    </location>
</feature>
<feature type="chain" id="PRO_5009515025" evidence="2">
    <location>
        <begin position="29"/>
        <end position="431"/>
    </location>
</feature>
<feature type="compositionally biased region" description="Acidic residues" evidence="1">
    <location>
        <begin position="64"/>
        <end position="82"/>
    </location>
</feature>
<reference evidence="3 4" key="1">
    <citation type="journal article" date="2016" name="Nat. Commun.">
        <title>Thousands of microbial genomes shed light on interconnected biogeochemical processes in an aquifer system.</title>
        <authorList>
            <person name="Anantharaman K."/>
            <person name="Brown C.T."/>
            <person name="Hug L.A."/>
            <person name="Sharon I."/>
            <person name="Castelle C.J."/>
            <person name="Probst A.J."/>
            <person name="Thomas B.C."/>
            <person name="Singh A."/>
            <person name="Wilkins M.J."/>
            <person name="Karaoz U."/>
            <person name="Brodie E.L."/>
            <person name="Williams K.H."/>
            <person name="Hubbard S.S."/>
            <person name="Banfield J.F."/>
        </authorList>
    </citation>
    <scope>NUCLEOTIDE SEQUENCE [LARGE SCALE GENOMIC DNA]</scope>
</reference>
<feature type="region of interest" description="Disordered" evidence="1">
    <location>
        <begin position="64"/>
        <end position="97"/>
    </location>
</feature>
<feature type="compositionally biased region" description="Acidic residues" evidence="1">
    <location>
        <begin position="150"/>
        <end position="161"/>
    </location>
</feature>
<accession>A0A1F4VMR3</accession>
<comment type="caution">
    <text evidence="3">The sequence shown here is derived from an EMBL/GenBank/DDBJ whole genome shotgun (WGS) entry which is preliminary data.</text>
</comment>
<sequence>MIKMNKKVLASSLTTFAMVLNSVAPVMAATSITISGNGSDTNNDVTLTRSQSTTVTQYNDTTIDNDVDVDQDTGGNDADDNTGGDVEINTGDADSDITVDNQAGRNVYENACCVADDISLEISGNGTDSDNTIDLKHSNIVDVEQINETDIDNDIDVDQDSGDNGADDNTGGDISIMTGDLDSGIEVTNEAGVNLARAGLPGVVGDVSVLIAGNGSDTNNDVTLRVREGLLVTQYNDTTIDNDVDVDQDSGDNDADDNTWGTVEIDTGDANSDVMIDNHVNFNAISTDCECLLGDLEVKVAGNGTDSDNTVNADFDSVTEYTQANACEENHEWGEWGWGEWGWDRSNGCIENDADIDQDTGDNGSDDGTGNVHGDPVITTGDIDSNVELGTSGNENVIGDAGFDWEGSHVVFSFSPDALRQLLISWGLDLD</sequence>
<evidence type="ECO:0000313" key="4">
    <source>
        <dbReference type="Proteomes" id="UP000178964"/>
    </source>
</evidence>
<organism evidence="3 4">
    <name type="scientific">candidate division WWE3 bacterium RIFCSPLOWO2_01_FULL_42_11</name>
    <dbReference type="NCBI Taxonomy" id="1802627"/>
    <lineage>
        <taxon>Bacteria</taxon>
        <taxon>Katanobacteria</taxon>
    </lineage>
</organism>
<gene>
    <name evidence="3" type="ORF">A3A70_03230</name>
</gene>
<evidence type="ECO:0000313" key="3">
    <source>
        <dbReference type="EMBL" id="OGC58278.1"/>
    </source>
</evidence>
<proteinExistence type="predicted"/>
<protein>
    <submittedName>
        <fullName evidence="3">Uncharacterized protein</fullName>
    </submittedName>
</protein>
<name>A0A1F4VMR3_UNCKA</name>
<feature type="compositionally biased region" description="Low complexity" evidence="1">
    <location>
        <begin position="361"/>
        <end position="370"/>
    </location>
</feature>
<dbReference type="Proteomes" id="UP000178964">
    <property type="component" value="Unassembled WGS sequence"/>
</dbReference>
<evidence type="ECO:0000256" key="2">
    <source>
        <dbReference type="SAM" id="SignalP"/>
    </source>
</evidence>
<dbReference type="EMBL" id="MEVK01000039">
    <property type="protein sequence ID" value="OGC58278.1"/>
    <property type="molecule type" value="Genomic_DNA"/>
</dbReference>
<feature type="compositionally biased region" description="Low complexity" evidence="1">
    <location>
        <begin position="162"/>
        <end position="173"/>
    </location>
</feature>
<feature type="region of interest" description="Disordered" evidence="1">
    <location>
        <begin position="150"/>
        <end position="174"/>
    </location>
</feature>
<dbReference type="AlphaFoldDB" id="A0A1F4VMR3"/>
<keyword evidence="2" id="KW-0732">Signal</keyword>
<feature type="region of interest" description="Disordered" evidence="1">
    <location>
        <begin position="352"/>
        <end position="377"/>
    </location>
</feature>
<dbReference type="STRING" id="1802627.A3A70_03230"/>